<evidence type="ECO:0000313" key="2">
    <source>
        <dbReference type="EMBL" id="EDL91366.1"/>
    </source>
</evidence>
<reference evidence="3" key="1">
    <citation type="submission" date="2005-09" db="EMBL/GenBank/DDBJ databases">
        <authorList>
            <person name="Mural R.J."/>
            <person name="Li P.W."/>
            <person name="Adams M.D."/>
            <person name="Amanatides P.G."/>
            <person name="Baden-Tillson H."/>
            <person name="Barnstead M."/>
            <person name="Chin S.H."/>
            <person name="Dew I."/>
            <person name="Evans C.A."/>
            <person name="Ferriera S."/>
            <person name="Flanigan M."/>
            <person name="Fosler C."/>
            <person name="Glodek A."/>
            <person name="Gu Z."/>
            <person name="Holt R.A."/>
            <person name="Jennings D."/>
            <person name="Kraft C.L."/>
            <person name="Lu F."/>
            <person name="Nguyen T."/>
            <person name="Nusskern D.R."/>
            <person name="Pfannkoch C.M."/>
            <person name="Sitter C."/>
            <person name="Sutton G.G."/>
            <person name="Venter J.C."/>
            <person name="Wang Z."/>
            <person name="Woodage T."/>
            <person name="Zheng X.H."/>
            <person name="Zhong F."/>
        </authorList>
    </citation>
    <scope>NUCLEOTIDE SEQUENCE [LARGE SCALE GENOMIC DNA]</scope>
    <source>
        <strain>BN</strain>
        <strain evidence="3">Sprague-Dawley</strain>
    </source>
</reference>
<name>A6IB98_RAT</name>
<gene>
    <name evidence="2" type="ORF">rCG_56179</name>
</gene>
<protein>
    <submittedName>
        <fullName evidence="2">RCG56179</fullName>
    </submittedName>
</protein>
<dbReference type="AlphaFoldDB" id="A6IB98"/>
<evidence type="ECO:0000313" key="3">
    <source>
        <dbReference type="Proteomes" id="UP000234681"/>
    </source>
</evidence>
<feature type="region of interest" description="Disordered" evidence="1">
    <location>
        <begin position="1"/>
        <end position="28"/>
    </location>
</feature>
<sequence>MTSSPQCSLSDIAGAMSRPRSTNSWNQSMWNQSMWNQMSVNSKTVK</sequence>
<feature type="compositionally biased region" description="Polar residues" evidence="1">
    <location>
        <begin position="19"/>
        <end position="28"/>
    </location>
</feature>
<dbReference type="Proteomes" id="UP000234681">
    <property type="component" value="Chromosome 4"/>
</dbReference>
<proteinExistence type="predicted"/>
<evidence type="ECO:0000256" key="1">
    <source>
        <dbReference type="SAM" id="MobiDB-lite"/>
    </source>
</evidence>
<dbReference type="EMBL" id="CH473957">
    <property type="protein sequence ID" value="EDL91366.1"/>
    <property type="molecule type" value="Genomic_DNA"/>
</dbReference>
<organism evidence="2 3">
    <name type="scientific">Rattus norvegicus</name>
    <name type="common">Rat</name>
    <dbReference type="NCBI Taxonomy" id="10116"/>
    <lineage>
        <taxon>Eukaryota</taxon>
        <taxon>Metazoa</taxon>
        <taxon>Chordata</taxon>
        <taxon>Craniata</taxon>
        <taxon>Vertebrata</taxon>
        <taxon>Euteleostomi</taxon>
        <taxon>Mammalia</taxon>
        <taxon>Eutheria</taxon>
        <taxon>Euarchontoglires</taxon>
        <taxon>Glires</taxon>
        <taxon>Rodentia</taxon>
        <taxon>Myomorpha</taxon>
        <taxon>Muroidea</taxon>
        <taxon>Muridae</taxon>
        <taxon>Murinae</taxon>
        <taxon>Rattus</taxon>
    </lineage>
</organism>
<accession>A6IB98</accession>